<dbReference type="SUPFAM" id="SSF50729">
    <property type="entry name" value="PH domain-like"/>
    <property type="match status" value="1"/>
</dbReference>
<dbReference type="PROSITE" id="PS50002">
    <property type="entry name" value="SH3"/>
    <property type="match status" value="1"/>
</dbReference>
<feature type="compositionally biased region" description="Low complexity" evidence="4">
    <location>
        <begin position="483"/>
        <end position="495"/>
    </location>
</feature>
<organism evidence="7 8">
    <name type="scientific">Scylla paramamosain</name>
    <name type="common">Mud crab</name>
    <dbReference type="NCBI Taxonomy" id="85552"/>
    <lineage>
        <taxon>Eukaryota</taxon>
        <taxon>Metazoa</taxon>
        <taxon>Ecdysozoa</taxon>
        <taxon>Arthropoda</taxon>
        <taxon>Crustacea</taxon>
        <taxon>Multicrustacea</taxon>
        <taxon>Malacostraca</taxon>
        <taxon>Eumalacostraca</taxon>
        <taxon>Eucarida</taxon>
        <taxon>Decapoda</taxon>
        <taxon>Pleocyemata</taxon>
        <taxon>Brachyura</taxon>
        <taxon>Eubrachyura</taxon>
        <taxon>Portunoidea</taxon>
        <taxon>Portunidae</taxon>
        <taxon>Portuninae</taxon>
        <taxon>Scylla</taxon>
    </lineage>
</organism>
<accession>A0AAW0UPP9</accession>
<dbReference type="GO" id="GO:0005085">
    <property type="term" value="F:guanyl-nucleotide exchange factor activity"/>
    <property type="evidence" value="ECO:0007669"/>
    <property type="project" value="InterPro"/>
</dbReference>
<feature type="region of interest" description="Disordered" evidence="4">
    <location>
        <begin position="331"/>
        <end position="424"/>
    </location>
</feature>
<evidence type="ECO:0000256" key="1">
    <source>
        <dbReference type="ARBA" id="ARBA00022443"/>
    </source>
</evidence>
<dbReference type="InterPro" id="IPR036028">
    <property type="entry name" value="SH3-like_dom_sf"/>
</dbReference>
<evidence type="ECO:0000313" key="8">
    <source>
        <dbReference type="Proteomes" id="UP001487740"/>
    </source>
</evidence>
<dbReference type="InterPro" id="IPR035899">
    <property type="entry name" value="DBL_dom_sf"/>
</dbReference>
<dbReference type="SUPFAM" id="SSF48065">
    <property type="entry name" value="DBL homology domain (DH-domain)"/>
    <property type="match status" value="1"/>
</dbReference>
<name>A0AAW0UPP9_SCYPA</name>
<feature type="compositionally biased region" description="Acidic residues" evidence="4">
    <location>
        <begin position="101"/>
        <end position="114"/>
    </location>
</feature>
<dbReference type="PANTHER" id="PTHR12845">
    <property type="entry name" value="GUANINE NUCLEOTIDE EXCHANGE FACTOR"/>
    <property type="match status" value="1"/>
</dbReference>
<feature type="domain" description="SH3" evidence="5">
    <location>
        <begin position="1004"/>
        <end position="1065"/>
    </location>
</feature>
<dbReference type="Gene3D" id="2.30.29.30">
    <property type="entry name" value="Pleckstrin-homology domain (PH domain)/Phosphotyrosine-binding domain (PTB)"/>
    <property type="match status" value="1"/>
</dbReference>
<evidence type="ECO:0000313" key="7">
    <source>
        <dbReference type="EMBL" id="KAK8402117.1"/>
    </source>
</evidence>
<feature type="compositionally biased region" description="Low complexity" evidence="4">
    <location>
        <begin position="154"/>
        <end position="166"/>
    </location>
</feature>
<keyword evidence="8" id="KW-1185">Reference proteome</keyword>
<evidence type="ECO:0000259" key="6">
    <source>
        <dbReference type="PROSITE" id="PS50010"/>
    </source>
</evidence>
<keyword evidence="1 2" id="KW-0728">SH3 domain</keyword>
<feature type="compositionally biased region" description="Acidic residues" evidence="4">
    <location>
        <begin position="49"/>
        <end position="61"/>
    </location>
</feature>
<protein>
    <submittedName>
        <fullName evidence="7">Uncharacterized protein</fullName>
    </submittedName>
</protein>
<dbReference type="SUPFAM" id="SSF50044">
    <property type="entry name" value="SH3-domain"/>
    <property type="match status" value="1"/>
</dbReference>
<dbReference type="PROSITE" id="PS50010">
    <property type="entry name" value="DH_2"/>
    <property type="match status" value="1"/>
</dbReference>
<comment type="caution">
    <text evidence="7">The sequence shown here is derived from an EMBL/GenBank/DDBJ whole genome shotgun (WGS) entry which is preliminary data.</text>
</comment>
<dbReference type="PANTHER" id="PTHR12845:SF5">
    <property type="entry name" value="EPHEXIN, ISOFORM D"/>
    <property type="match status" value="1"/>
</dbReference>
<dbReference type="Proteomes" id="UP001487740">
    <property type="component" value="Unassembled WGS sequence"/>
</dbReference>
<feature type="region of interest" description="Disordered" evidence="4">
    <location>
        <begin position="278"/>
        <end position="309"/>
    </location>
</feature>
<sequence length="1124" mass="126630">MAVLPLVARLQSVLKEWLRVRQRSKKWRPRYWKRTWSQAAHVHGAHEKDEDEEEEEEEEEVDCWREGGESEEEDTAGDHYEAIYEVISPAHEDCYVRQDDPDFDDSFDSDDSDDAYCRLRPQFPDENSQLSREHHDSLRSEESGTGKQDENVTQQHHQQHQQQHQHGITKIAEAANLGMRRLRRNWSLTKNEVRTGLNRIKKKSTFSASDIKSTENLASDHSPSNEEKRKWSFKSHFRRKSSTGSLSTLVSGAPPPPQKKESATFYLTLTIEAGAQDAGELSDASQPTVRSDAESVTSGASVRDVRHSNTPSIASVTTLASADGAVTRRSAPVIYSRKNSTGSTSGGPVRPRTAPPAPPPKVTDRSSEKAEKAGRTSDGEPEELSKTEVASRLNQLLSCGPMVPPGRRVLRTSGDSSSDASPIPVLVHPDDAGYTGLRPNSVKYATIDGATSSALGDSSGDERLLGAEAVGGLGFNMPRARTSVASSGSHGSSEGYIRLGDIASAPPPLPARRNPVPPAPKPSRPQSSGLLHLPSSLLDGDNNSYLDFSVNALIQDEPLYVSSHFADEPLYQFYTAGVLERAAHNQGDCSSEDDYEVINDGHGGGSGKLQTRPSAMELVTPADGRRTLWCELPEVIDSGLLSQISGQERKIQEAMFEMITSEASYLKSLNVLVTHFVQCPEFIDEGEDAVLSRRERHILFSDILPVKRCSELFLADLEKRWQESVKISNIADIICKHANNHFQVYVKYCSNQVYQDRTLKELKENNPRFLEVLNMLESSPVCQSLAMHSFLMLPMQRITRLPLLVDAIFHRLEHNTPIWHEYKVALATLTKIVAECNEGARRMERMEEMLILSRQLDFREVKAIPLISASRWLVKKGDLTRLTWRENDGKLTFGKRISKCTLHFFLFTDLLVVTKKKSEDQYMVLDYCSRNMVQVLELDTSDKFPGRILDGHKNLLIMTMLQNHENKTVEMIVSCPMESDRTRWVEAVTPRSSDNPDERIYEEWDCPQVQAIHPYVGKQADELSLEVSDVVNVLKKMSDGWYHGERIRDQERGWFPGRFTVEISSTHVRARNLRQRYRLLAISGSLLDELKKEKERFEKEERKKDRRRTLTIMEVISSQTQAIS</sequence>
<evidence type="ECO:0000256" key="2">
    <source>
        <dbReference type="PROSITE-ProRule" id="PRU00192"/>
    </source>
</evidence>
<reference evidence="7 8" key="1">
    <citation type="submission" date="2023-03" db="EMBL/GenBank/DDBJ databases">
        <title>High-quality genome of Scylla paramamosain provides insights in environmental adaptation.</title>
        <authorList>
            <person name="Zhang L."/>
        </authorList>
    </citation>
    <scope>NUCLEOTIDE SEQUENCE [LARGE SCALE GENOMIC DNA]</scope>
    <source>
        <strain evidence="7">LZ_2023a</strain>
        <tissue evidence="7">Muscle</tissue>
    </source>
</reference>
<dbReference type="SMART" id="SM00326">
    <property type="entry name" value="SH3"/>
    <property type="match status" value="1"/>
</dbReference>
<dbReference type="InterPro" id="IPR011993">
    <property type="entry name" value="PH-like_dom_sf"/>
</dbReference>
<feature type="region of interest" description="Disordered" evidence="4">
    <location>
        <begin position="481"/>
        <end position="534"/>
    </location>
</feature>
<feature type="compositionally biased region" description="Low complexity" evidence="4">
    <location>
        <begin position="524"/>
        <end position="534"/>
    </location>
</feature>
<feature type="region of interest" description="Disordered" evidence="4">
    <location>
        <begin position="41"/>
        <end position="80"/>
    </location>
</feature>
<dbReference type="Pfam" id="PF00018">
    <property type="entry name" value="SH3_1"/>
    <property type="match status" value="1"/>
</dbReference>
<proteinExistence type="predicted"/>
<dbReference type="Gene3D" id="1.20.900.10">
    <property type="entry name" value="Dbl homology (DH) domain"/>
    <property type="match status" value="1"/>
</dbReference>
<dbReference type="CDD" id="cd00160">
    <property type="entry name" value="RhoGEF"/>
    <property type="match status" value="1"/>
</dbReference>
<dbReference type="InterPro" id="IPR047271">
    <property type="entry name" value="Ephexin-like"/>
</dbReference>
<dbReference type="AlphaFoldDB" id="A0AAW0UPP9"/>
<dbReference type="InterPro" id="IPR000219">
    <property type="entry name" value="DH_dom"/>
</dbReference>
<gene>
    <name evidence="7" type="ORF">O3P69_001302</name>
</gene>
<dbReference type="Pfam" id="PF00621">
    <property type="entry name" value="RhoGEF"/>
    <property type="match status" value="1"/>
</dbReference>
<feature type="compositionally biased region" description="Polar residues" evidence="4">
    <location>
        <begin position="205"/>
        <end position="222"/>
    </location>
</feature>
<dbReference type="Gene3D" id="2.30.30.40">
    <property type="entry name" value="SH3 Domains"/>
    <property type="match status" value="1"/>
</dbReference>
<feature type="compositionally biased region" description="Polar residues" evidence="4">
    <location>
        <begin position="283"/>
        <end position="300"/>
    </location>
</feature>
<keyword evidence="3" id="KW-0175">Coiled coil</keyword>
<feature type="coiled-coil region" evidence="3">
    <location>
        <begin position="1080"/>
        <end position="1107"/>
    </location>
</feature>
<feature type="compositionally biased region" description="Basic and acidic residues" evidence="4">
    <location>
        <begin position="131"/>
        <end position="150"/>
    </location>
</feature>
<dbReference type="FunFam" id="1.20.900.10:FF:000007">
    <property type="entry name" value="rho guanine nucleotide exchange factor 19"/>
    <property type="match status" value="1"/>
</dbReference>
<feature type="region of interest" description="Disordered" evidence="4">
    <location>
        <begin position="95"/>
        <end position="167"/>
    </location>
</feature>
<dbReference type="CDD" id="cd11793">
    <property type="entry name" value="SH3_ephexin1_like"/>
    <property type="match status" value="1"/>
</dbReference>
<feature type="compositionally biased region" description="Pro residues" evidence="4">
    <location>
        <begin position="505"/>
        <end position="523"/>
    </location>
</feature>
<dbReference type="InterPro" id="IPR047270">
    <property type="entry name" value="PH_ephexin"/>
</dbReference>
<evidence type="ECO:0000256" key="3">
    <source>
        <dbReference type="SAM" id="Coils"/>
    </source>
</evidence>
<dbReference type="SMART" id="SM00325">
    <property type="entry name" value="RhoGEF"/>
    <property type="match status" value="1"/>
</dbReference>
<dbReference type="CDD" id="cd01221">
    <property type="entry name" value="PH_ephexin"/>
    <property type="match status" value="1"/>
</dbReference>
<dbReference type="EMBL" id="JARAKH010000008">
    <property type="protein sequence ID" value="KAK8402117.1"/>
    <property type="molecule type" value="Genomic_DNA"/>
</dbReference>
<feature type="compositionally biased region" description="Basic and acidic residues" evidence="4">
    <location>
        <begin position="362"/>
        <end position="386"/>
    </location>
</feature>
<dbReference type="InterPro" id="IPR001452">
    <property type="entry name" value="SH3_domain"/>
</dbReference>
<feature type="region of interest" description="Disordered" evidence="4">
    <location>
        <begin position="205"/>
        <end position="236"/>
    </location>
</feature>
<evidence type="ECO:0000259" key="5">
    <source>
        <dbReference type="PROSITE" id="PS50002"/>
    </source>
</evidence>
<feature type="domain" description="DH" evidence="6">
    <location>
        <begin position="650"/>
        <end position="839"/>
    </location>
</feature>
<evidence type="ECO:0000256" key="4">
    <source>
        <dbReference type="SAM" id="MobiDB-lite"/>
    </source>
</evidence>